<evidence type="ECO:0000256" key="7">
    <source>
        <dbReference type="HAMAP-Rule" id="MF_00173"/>
    </source>
</evidence>
<dbReference type="Gene3D" id="1.10.10.10">
    <property type="entry name" value="Winged helix-like DNA-binding domain superfamily/Winged helix DNA-binding domain"/>
    <property type="match status" value="1"/>
</dbReference>
<comment type="function">
    <text evidence="7">Regulates arginine biosynthesis genes.</text>
</comment>
<dbReference type="EMBL" id="BCMF01000003">
    <property type="protein sequence ID" value="GAW98745.1"/>
    <property type="molecule type" value="Genomic_DNA"/>
</dbReference>
<keyword evidence="4 7" id="KW-0805">Transcription regulation</keyword>
<protein>
    <recommendedName>
        <fullName evidence="7">Arginine repressor</fullName>
    </recommendedName>
</protein>
<comment type="subcellular location">
    <subcellularLocation>
        <location evidence="1 7">Cytoplasm</location>
    </subcellularLocation>
</comment>
<dbReference type="GO" id="GO:0034618">
    <property type="term" value="F:arginine binding"/>
    <property type="evidence" value="ECO:0007669"/>
    <property type="project" value="InterPro"/>
</dbReference>
<dbReference type="SUPFAM" id="SSF46785">
    <property type="entry name" value="Winged helix' DNA-binding domain"/>
    <property type="match status" value="1"/>
</dbReference>
<gene>
    <name evidence="10" type="primary">argR_2</name>
    <name evidence="7" type="synonym">argR</name>
    <name evidence="10" type="ORF">IWT30_00704</name>
</gene>
<sequence length="155" mass="17653">MKKTVRQNKIEQLINQYVISTQEELMERLHQAGITATQATISRDIREMQIVKQQDAGGSSRYMIYKAGNQNEMQHLYRSIGETVTEVDRIQFLNVIHTFPSYANMLAAILDDLDLPEVKGSLAGHDAIIVISADEIEAQKVYDLFKKHMNETLAE</sequence>
<dbReference type="GO" id="GO:0005737">
    <property type="term" value="C:cytoplasm"/>
    <property type="evidence" value="ECO:0007669"/>
    <property type="project" value="UniProtKB-SubCell"/>
</dbReference>
<keyword evidence="11" id="KW-1185">Reference proteome</keyword>
<evidence type="ECO:0000259" key="8">
    <source>
        <dbReference type="Pfam" id="PF01316"/>
    </source>
</evidence>
<dbReference type="InterPro" id="IPR036251">
    <property type="entry name" value="Arg_repress_C_sf"/>
</dbReference>
<dbReference type="RefSeq" id="WP_089108557.1">
    <property type="nucleotide sequence ID" value="NZ_BCMF01000003.1"/>
</dbReference>
<dbReference type="PANTHER" id="PTHR34471">
    <property type="entry name" value="ARGININE REPRESSOR"/>
    <property type="match status" value="1"/>
</dbReference>
<evidence type="ECO:0000313" key="10">
    <source>
        <dbReference type="EMBL" id="GAW98745.1"/>
    </source>
</evidence>
<dbReference type="SUPFAM" id="SSF55252">
    <property type="entry name" value="C-terminal domain of arginine repressor"/>
    <property type="match status" value="1"/>
</dbReference>
<dbReference type="GO" id="GO:1900079">
    <property type="term" value="P:regulation of arginine biosynthetic process"/>
    <property type="evidence" value="ECO:0007669"/>
    <property type="project" value="UniProtKB-UniRule"/>
</dbReference>
<dbReference type="Gene3D" id="3.30.1360.40">
    <property type="match status" value="1"/>
</dbReference>
<keyword evidence="5 7" id="KW-0238">DNA-binding</keyword>
<dbReference type="Pfam" id="PF01316">
    <property type="entry name" value="Arg_repressor"/>
    <property type="match status" value="1"/>
</dbReference>
<keyword evidence="6 7" id="KW-0804">Transcription</keyword>
<dbReference type="GO" id="GO:0006526">
    <property type="term" value="P:L-arginine biosynthetic process"/>
    <property type="evidence" value="ECO:0007669"/>
    <property type="project" value="UniProtKB-UniPathway"/>
</dbReference>
<keyword evidence="7" id="KW-0028">Amino-acid biosynthesis</keyword>
<evidence type="ECO:0000256" key="6">
    <source>
        <dbReference type="ARBA" id="ARBA00023163"/>
    </source>
</evidence>
<dbReference type="InterPro" id="IPR036390">
    <property type="entry name" value="WH_DNA-bd_sf"/>
</dbReference>
<feature type="domain" description="Arginine repressor DNA-binding" evidence="8">
    <location>
        <begin position="1"/>
        <end position="67"/>
    </location>
</feature>
<dbReference type="Proteomes" id="UP000198374">
    <property type="component" value="Unassembled WGS sequence"/>
</dbReference>
<dbReference type="OrthoDB" id="9807089at2"/>
<accession>A0A1Z5IAU9</accession>
<dbReference type="InterPro" id="IPR020899">
    <property type="entry name" value="Arg_repress_C"/>
</dbReference>
<keyword evidence="3 7" id="KW-0963">Cytoplasm</keyword>
<keyword evidence="7" id="KW-0678">Repressor</keyword>
<comment type="caution">
    <text evidence="10">The sequence shown here is derived from an EMBL/GenBank/DDBJ whole genome shotgun (WGS) entry which is preliminary data.</text>
</comment>
<dbReference type="InterPro" id="IPR020900">
    <property type="entry name" value="Arg_repress_DNA-bd"/>
</dbReference>
<comment type="pathway">
    <text evidence="7">Amino-acid biosynthesis; L-arginine biosynthesis [regulation].</text>
</comment>
<dbReference type="InterPro" id="IPR001669">
    <property type="entry name" value="Arg_repress"/>
</dbReference>
<evidence type="ECO:0000259" key="9">
    <source>
        <dbReference type="Pfam" id="PF02863"/>
    </source>
</evidence>
<dbReference type="UniPathway" id="UPA00068"/>
<dbReference type="GO" id="GO:0051259">
    <property type="term" value="P:protein complex oligomerization"/>
    <property type="evidence" value="ECO:0007669"/>
    <property type="project" value="InterPro"/>
</dbReference>
<evidence type="ECO:0000256" key="2">
    <source>
        <dbReference type="ARBA" id="ARBA00008316"/>
    </source>
</evidence>
<dbReference type="GO" id="GO:0003677">
    <property type="term" value="F:DNA binding"/>
    <property type="evidence" value="ECO:0007669"/>
    <property type="project" value="UniProtKB-KW"/>
</dbReference>
<comment type="similarity">
    <text evidence="2 7">Belongs to the ArgR family.</text>
</comment>
<reference evidence="10 11" key="1">
    <citation type="submission" date="2015-11" db="EMBL/GenBank/DDBJ databases">
        <title>Draft genome sequences of new species of the genus Lactobacillus isolated from orchardgrass silage.</title>
        <authorList>
            <person name="Tohno M."/>
            <person name="Tanizawa Y."/>
            <person name="Arita M."/>
        </authorList>
    </citation>
    <scope>NUCLEOTIDE SEQUENCE [LARGE SCALE GENOMIC DNA]</scope>
    <source>
        <strain evidence="10 11">IWT30</strain>
    </source>
</reference>
<evidence type="ECO:0000256" key="4">
    <source>
        <dbReference type="ARBA" id="ARBA00023015"/>
    </source>
</evidence>
<evidence type="ECO:0000256" key="1">
    <source>
        <dbReference type="ARBA" id="ARBA00004496"/>
    </source>
</evidence>
<evidence type="ECO:0000256" key="3">
    <source>
        <dbReference type="ARBA" id="ARBA00022490"/>
    </source>
</evidence>
<dbReference type="Pfam" id="PF02863">
    <property type="entry name" value="Arg_repressor_C"/>
    <property type="match status" value="1"/>
</dbReference>
<name>A0A1Z5IAU9_9LACO</name>
<proteinExistence type="inferred from homology"/>
<dbReference type="PRINTS" id="PR01467">
    <property type="entry name" value="ARGREPRESSOR"/>
</dbReference>
<evidence type="ECO:0000256" key="5">
    <source>
        <dbReference type="ARBA" id="ARBA00023125"/>
    </source>
</evidence>
<dbReference type="InterPro" id="IPR036388">
    <property type="entry name" value="WH-like_DNA-bd_sf"/>
</dbReference>
<feature type="domain" description="Arginine repressor C-terminal" evidence="9">
    <location>
        <begin position="81"/>
        <end position="147"/>
    </location>
</feature>
<dbReference type="PANTHER" id="PTHR34471:SF1">
    <property type="entry name" value="ARGININE REPRESSOR"/>
    <property type="match status" value="1"/>
</dbReference>
<dbReference type="AlphaFoldDB" id="A0A1Z5IAU9"/>
<dbReference type="GO" id="GO:0003700">
    <property type="term" value="F:DNA-binding transcription factor activity"/>
    <property type="evidence" value="ECO:0007669"/>
    <property type="project" value="UniProtKB-UniRule"/>
</dbReference>
<keyword evidence="7" id="KW-0055">Arginine biosynthesis</keyword>
<dbReference type="HAMAP" id="MF_00173">
    <property type="entry name" value="Arg_repressor"/>
    <property type="match status" value="1"/>
</dbReference>
<organism evidence="10 11">
    <name type="scientific">Secundilactobacillus mixtipabuli</name>
    <dbReference type="NCBI Taxonomy" id="1435342"/>
    <lineage>
        <taxon>Bacteria</taxon>
        <taxon>Bacillati</taxon>
        <taxon>Bacillota</taxon>
        <taxon>Bacilli</taxon>
        <taxon>Lactobacillales</taxon>
        <taxon>Lactobacillaceae</taxon>
        <taxon>Secundilactobacillus</taxon>
    </lineage>
</organism>
<evidence type="ECO:0000313" key="11">
    <source>
        <dbReference type="Proteomes" id="UP000198374"/>
    </source>
</evidence>